<dbReference type="Pfam" id="PF18962">
    <property type="entry name" value="Por_Secre_tail"/>
    <property type="match status" value="1"/>
</dbReference>
<feature type="domain" description="Secretion system C-terminal sorting" evidence="2">
    <location>
        <begin position="6"/>
        <end position="78"/>
    </location>
</feature>
<proteinExistence type="predicted"/>
<organism evidence="3">
    <name type="scientific">Flavobacterium sp. WC2416</name>
    <dbReference type="NCBI Taxonomy" id="3234141"/>
    <lineage>
        <taxon>Bacteria</taxon>
        <taxon>Pseudomonadati</taxon>
        <taxon>Bacteroidota</taxon>
        <taxon>Flavobacteriia</taxon>
        <taxon>Flavobacteriales</taxon>
        <taxon>Flavobacteriaceae</taxon>
        <taxon>Flavobacterium</taxon>
    </lineage>
</organism>
<name>A0AB39WID8_9FLAO</name>
<accession>A0AB39WID8</accession>
<evidence type="ECO:0000256" key="1">
    <source>
        <dbReference type="ARBA" id="ARBA00022729"/>
    </source>
</evidence>
<dbReference type="InterPro" id="IPR026444">
    <property type="entry name" value="Secre_tail"/>
</dbReference>
<evidence type="ECO:0000259" key="2">
    <source>
        <dbReference type="Pfam" id="PF18962"/>
    </source>
</evidence>
<dbReference type="RefSeq" id="WP_369766257.1">
    <property type="nucleotide sequence ID" value="NZ_CP165626.1"/>
</dbReference>
<dbReference type="AlphaFoldDB" id="A0AB39WID8"/>
<evidence type="ECO:0000313" key="3">
    <source>
        <dbReference type="EMBL" id="XDV00368.1"/>
    </source>
</evidence>
<dbReference type="Gene3D" id="2.60.40.3080">
    <property type="match status" value="1"/>
</dbReference>
<reference evidence="3" key="1">
    <citation type="submission" date="2024-07" db="EMBL/GenBank/DDBJ databases">
        <authorList>
            <person name="Biller S.J."/>
        </authorList>
    </citation>
    <scope>NUCLEOTIDE SEQUENCE</scope>
    <source>
        <strain evidence="3">WC2416</strain>
    </source>
</reference>
<dbReference type="NCBIfam" id="TIGR04183">
    <property type="entry name" value="Por_Secre_tail"/>
    <property type="match status" value="1"/>
</dbReference>
<sequence length="79" mass="8790">MSSITIYPNPATNNQFNIALPELEQNDIATVKITDLNGKIVFTKEINTSTIINHNLATGMYFISIHSNNLDATKKLIIK</sequence>
<gene>
    <name evidence="3" type="ORF">AB3G39_02710</name>
</gene>
<protein>
    <submittedName>
        <fullName evidence="3">T9SS type A sorting domain-containing protein</fullName>
    </submittedName>
</protein>
<dbReference type="EMBL" id="CP165626">
    <property type="protein sequence ID" value="XDV00368.1"/>
    <property type="molecule type" value="Genomic_DNA"/>
</dbReference>
<keyword evidence="1" id="KW-0732">Signal</keyword>